<dbReference type="STRING" id="1834516.BL253_25145"/>
<dbReference type="Gene3D" id="3.40.50.2020">
    <property type="match status" value="1"/>
</dbReference>
<evidence type="ECO:0000256" key="1">
    <source>
        <dbReference type="ARBA" id="ARBA00001946"/>
    </source>
</evidence>
<dbReference type="GO" id="GO:0006400">
    <property type="term" value="P:tRNA modification"/>
    <property type="evidence" value="ECO:0007669"/>
    <property type="project" value="UniProtKB-UniRule"/>
</dbReference>
<dbReference type="AlphaFoldDB" id="A0A1V2I7E1"/>
<dbReference type="GO" id="GO:0006166">
    <property type="term" value="P:purine ribonucleoside salvage"/>
    <property type="evidence" value="ECO:0007669"/>
    <property type="project" value="UniProtKB-KW"/>
</dbReference>
<dbReference type="FunFam" id="3.40.50.2020:FF:000006">
    <property type="entry name" value="Hypoxanthine phosphoribosyltransferase"/>
    <property type="match status" value="1"/>
</dbReference>
<keyword evidence="8" id="KW-0328">Glycosyltransferase</keyword>
<evidence type="ECO:0000259" key="23">
    <source>
        <dbReference type="Pfam" id="PF09179"/>
    </source>
</evidence>
<dbReference type="GO" id="GO:0032263">
    <property type="term" value="P:GMP salvage"/>
    <property type="evidence" value="ECO:0007669"/>
    <property type="project" value="TreeGrafter"/>
</dbReference>
<dbReference type="InterPro" id="IPR012795">
    <property type="entry name" value="tRNA_Ile_lys_synt_N"/>
</dbReference>
<dbReference type="Gene3D" id="3.40.50.620">
    <property type="entry name" value="HUPs"/>
    <property type="match status" value="1"/>
</dbReference>
<dbReference type="OrthoDB" id="9802824at2"/>
<comment type="catalytic activity">
    <reaction evidence="17">
        <text>GMP + diphosphate = guanine + 5-phospho-alpha-D-ribose 1-diphosphate</text>
        <dbReference type="Rhea" id="RHEA:25424"/>
        <dbReference type="ChEBI" id="CHEBI:16235"/>
        <dbReference type="ChEBI" id="CHEBI:33019"/>
        <dbReference type="ChEBI" id="CHEBI:58017"/>
        <dbReference type="ChEBI" id="CHEBI:58115"/>
        <dbReference type="EC" id="2.4.2.8"/>
    </reaction>
    <physiologicalReaction direction="right-to-left" evidence="17">
        <dbReference type="Rhea" id="RHEA:25426"/>
    </physiologicalReaction>
</comment>
<comment type="catalytic activity">
    <reaction evidence="16 19">
        <text>cytidine(34) in tRNA(Ile2) + L-lysine + ATP = lysidine(34) in tRNA(Ile2) + AMP + diphosphate + H(+)</text>
        <dbReference type="Rhea" id="RHEA:43744"/>
        <dbReference type="Rhea" id="RHEA-COMP:10625"/>
        <dbReference type="Rhea" id="RHEA-COMP:10670"/>
        <dbReference type="ChEBI" id="CHEBI:15378"/>
        <dbReference type="ChEBI" id="CHEBI:30616"/>
        <dbReference type="ChEBI" id="CHEBI:32551"/>
        <dbReference type="ChEBI" id="CHEBI:33019"/>
        <dbReference type="ChEBI" id="CHEBI:82748"/>
        <dbReference type="ChEBI" id="CHEBI:83665"/>
        <dbReference type="ChEBI" id="CHEBI:456215"/>
        <dbReference type="EC" id="6.3.4.19"/>
    </reaction>
</comment>
<dbReference type="RefSeq" id="WP_076819814.1">
    <property type="nucleotide sequence ID" value="NZ_MOMC01000052.1"/>
</dbReference>
<comment type="subcellular location">
    <subcellularLocation>
        <location evidence="2 19">Cytoplasm</location>
    </subcellularLocation>
</comment>
<dbReference type="InterPro" id="IPR050408">
    <property type="entry name" value="HGPRT"/>
</dbReference>
<evidence type="ECO:0000256" key="18">
    <source>
        <dbReference type="ARBA" id="ARBA00049402"/>
    </source>
</evidence>
<dbReference type="GO" id="GO:0006178">
    <property type="term" value="P:guanine salvage"/>
    <property type="evidence" value="ECO:0007669"/>
    <property type="project" value="TreeGrafter"/>
</dbReference>
<feature type="domain" description="tRNA(Ile)-lysidine synthase substrate-binding" evidence="23">
    <location>
        <begin position="263"/>
        <end position="330"/>
    </location>
</feature>
<feature type="domain" description="tRNA(Ile)-lysidine/2-thiocytidine synthase N-terminal" evidence="22">
    <location>
        <begin position="31"/>
        <end position="202"/>
    </location>
</feature>
<keyword evidence="15" id="KW-0460">Magnesium</keyword>
<evidence type="ECO:0000256" key="16">
    <source>
        <dbReference type="ARBA" id="ARBA00048539"/>
    </source>
</evidence>
<dbReference type="InterPro" id="IPR029057">
    <property type="entry name" value="PRTase-like"/>
</dbReference>
<dbReference type="CDD" id="cd01992">
    <property type="entry name" value="TilS_N"/>
    <property type="match status" value="1"/>
</dbReference>
<evidence type="ECO:0000256" key="5">
    <source>
        <dbReference type="ARBA" id="ARBA00008391"/>
    </source>
</evidence>
<comment type="pathway">
    <text evidence="3">Purine metabolism; IMP biosynthesis via salvage pathway; IMP from hypoxanthine: step 1/1.</text>
</comment>
<dbReference type="InterPro" id="IPR005904">
    <property type="entry name" value="Hxn_phspho_trans"/>
</dbReference>
<keyword evidence="25" id="KW-1185">Reference proteome</keyword>
<dbReference type="SUPFAM" id="SSF52402">
    <property type="entry name" value="Adenine nucleotide alpha hydrolases-like"/>
    <property type="match status" value="1"/>
</dbReference>
<dbReference type="CDD" id="cd06223">
    <property type="entry name" value="PRTases_typeI"/>
    <property type="match status" value="1"/>
</dbReference>
<dbReference type="GO" id="GO:0005524">
    <property type="term" value="F:ATP binding"/>
    <property type="evidence" value="ECO:0007669"/>
    <property type="project" value="UniProtKB-UniRule"/>
</dbReference>
<evidence type="ECO:0000256" key="19">
    <source>
        <dbReference type="HAMAP-Rule" id="MF_01161"/>
    </source>
</evidence>
<dbReference type="GO" id="GO:0005829">
    <property type="term" value="C:cytosol"/>
    <property type="evidence" value="ECO:0007669"/>
    <property type="project" value="TreeGrafter"/>
</dbReference>
<evidence type="ECO:0000256" key="12">
    <source>
        <dbReference type="ARBA" id="ARBA00022726"/>
    </source>
</evidence>
<comment type="function">
    <text evidence="19">Ligates lysine onto the cytidine present at position 34 of the AUA codon-specific tRNA(Ile) that contains the anticodon CAU, in an ATP-dependent manner. Cytidine is converted to lysidine, thus changing the amino acid specificity of the tRNA from methionine to isoleucine.</text>
</comment>
<feature type="region of interest" description="Disordered" evidence="20">
    <location>
        <begin position="313"/>
        <end position="387"/>
    </location>
</feature>
<evidence type="ECO:0000256" key="7">
    <source>
        <dbReference type="ARBA" id="ARBA00022598"/>
    </source>
</evidence>
<evidence type="ECO:0000256" key="14">
    <source>
        <dbReference type="ARBA" id="ARBA00022840"/>
    </source>
</evidence>
<evidence type="ECO:0000313" key="24">
    <source>
        <dbReference type="EMBL" id="ONH26224.1"/>
    </source>
</evidence>
<proteinExistence type="inferred from homology"/>
<comment type="similarity">
    <text evidence="19">Belongs to the tRNA(Ile)-lysidine synthase family.</text>
</comment>
<dbReference type="EMBL" id="MOMC01000052">
    <property type="protein sequence ID" value="ONH26224.1"/>
    <property type="molecule type" value="Genomic_DNA"/>
</dbReference>
<dbReference type="InterPro" id="IPR014729">
    <property type="entry name" value="Rossmann-like_a/b/a_fold"/>
</dbReference>
<evidence type="ECO:0000256" key="9">
    <source>
        <dbReference type="ARBA" id="ARBA00022679"/>
    </source>
</evidence>
<organism evidence="24 25">
    <name type="scientific">Pseudofrankia asymbiotica</name>
    <dbReference type="NCBI Taxonomy" id="1834516"/>
    <lineage>
        <taxon>Bacteria</taxon>
        <taxon>Bacillati</taxon>
        <taxon>Actinomycetota</taxon>
        <taxon>Actinomycetes</taxon>
        <taxon>Frankiales</taxon>
        <taxon>Frankiaceae</taxon>
        <taxon>Pseudofrankia</taxon>
    </lineage>
</organism>
<evidence type="ECO:0000256" key="20">
    <source>
        <dbReference type="SAM" id="MobiDB-lite"/>
    </source>
</evidence>
<protein>
    <recommendedName>
        <fullName evidence="19">tRNA(Ile)-lysidine synthase</fullName>
        <ecNumber evidence="19">6.3.4.19</ecNumber>
    </recommendedName>
    <alternativeName>
        <fullName evidence="19">tRNA(Ile)-2-lysyl-cytidine synthase</fullName>
    </alternativeName>
    <alternativeName>
        <fullName evidence="19">tRNA(Ile)-lysidine synthetase</fullName>
    </alternativeName>
</protein>
<evidence type="ECO:0000256" key="11">
    <source>
        <dbReference type="ARBA" id="ARBA00022723"/>
    </source>
</evidence>
<evidence type="ECO:0000256" key="10">
    <source>
        <dbReference type="ARBA" id="ARBA00022694"/>
    </source>
</evidence>
<dbReference type="GO" id="GO:0032264">
    <property type="term" value="P:IMP salvage"/>
    <property type="evidence" value="ECO:0007669"/>
    <property type="project" value="TreeGrafter"/>
</dbReference>
<dbReference type="SUPFAM" id="SSF82829">
    <property type="entry name" value="MesJ substrate recognition domain-like"/>
    <property type="match status" value="1"/>
</dbReference>
<dbReference type="InterPro" id="IPR012094">
    <property type="entry name" value="tRNA_Ile_lys_synt"/>
</dbReference>
<gene>
    <name evidence="19" type="primary">tilS</name>
    <name evidence="24" type="ORF">BL253_25145</name>
</gene>
<dbReference type="NCBIfam" id="TIGR01203">
    <property type="entry name" value="HGPRTase"/>
    <property type="match status" value="1"/>
</dbReference>
<dbReference type="InterPro" id="IPR011063">
    <property type="entry name" value="TilS/TtcA_N"/>
</dbReference>
<evidence type="ECO:0000256" key="17">
    <source>
        <dbReference type="ARBA" id="ARBA00048811"/>
    </source>
</evidence>
<dbReference type="GO" id="GO:0000287">
    <property type="term" value="F:magnesium ion binding"/>
    <property type="evidence" value="ECO:0007669"/>
    <property type="project" value="TreeGrafter"/>
</dbReference>
<keyword evidence="7 19" id="KW-0436">Ligase</keyword>
<dbReference type="GO" id="GO:0004422">
    <property type="term" value="F:hypoxanthine phosphoribosyltransferase activity"/>
    <property type="evidence" value="ECO:0007669"/>
    <property type="project" value="InterPro"/>
</dbReference>
<dbReference type="Pfam" id="PF00156">
    <property type="entry name" value="Pribosyltran"/>
    <property type="match status" value="1"/>
</dbReference>
<keyword evidence="13 19" id="KW-0547">Nucleotide-binding</keyword>
<dbReference type="PANTHER" id="PTHR43340">
    <property type="entry name" value="HYPOXANTHINE-GUANINE PHOSPHORIBOSYLTRANSFERASE"/>
    <property type="match status" value="1"/>
</dbReference>
<dbReference type="SUPFAM" id="SSF53271">
    <property type="entry name" value="PRTase-like"/>
    <property type="match status" value="1"/>
</dbReference>
<keyword evidence="9" id="KW-0808">Transferase</keyword>
<dbReference type="Proteomes" id="UP000188929">
    <property type="component" value="Unassembled WGS sequence"/>
</dbReference>
<dbReference type="GO" id="GO:0032267">
    <property type="term" value="F:tRNA(Ile)-lysidine synthase activity"/>
    <property type="evidence" value="ECO:0007669"/>
    <property type="project" value="UniProtKB-EC"/>
</dbReference>
<comment type="domain">
    <text evidence="19">The N-terminal region contains the highly conserved SGGXDS motif, predicted to be a P-loop motif involved in ATP binding.</text>
</comment>
<evidence type="ECO:0000256" key="4">
    <source>
        <dbReference type="ARBA" id="ARBA00004676"/>
    </source>
</evidence>
<evidence type="ECO:0000256" key="3">
    <source>
        <dbReference type="ARBA" id="ARBA00004669"/>
    </source>
</evidence>
<dbReference type="InterPro" id="IPR015262">
    <property type="entry name" value="tRNA_Ile_lys_synt_subst-bd"/>
</dbReference>
<dbReference type="Pfam" id="PF09179">
    <property type="entry name" value="TilS"/>
    <property type="match status" value="1"/>
</dbReference>
<evidence type="ECO:0000256" key="8">
    <source>
        <dbReference type="ARBA" id="ARBA00022676"/>
    </source>
</evidence>
<keyword evidence="6 19" id="KW-0963">Cytoplasm</keyword>
<comment type="caution">
    <text evidence="24">The sequence shown here is derived from an EMBL/GenBank/DDBJ whole genome shotgun (WGS) entry which is preliminary data.</text>
</comment>
<evidence type="ECO:0000256" key="15">
    <source>
        <dbReference type="ARBA" id="ARBA00022842"/>
    </source>
</evidence>
<dbReference type="InterPro" id="IPR000836">
    <property type="entry name" value="PRTase_dom"/>
</dbReference>
<feature type="domain" description="Phosphoribosyltransferase" evidence="21">
    <location>
        <begin position="428"/>
        <end position="574"/>
    </location>
</feature>
<comment type="catalytic activity">
    <reaction evidence="18">
        <text>IMP + diphosphate = hypoxanthine + 5-phospho-alpha-D-ribose 1-diphosphate</text>
        <dbReference type="Rhea" id="RHEA:17973"/>
        <dbReference type="ChEBI" id="CHEBI:17368"/>
        <dbReference type="ChEBI" id="CHEBI:33019"/>
        <dbReference type="ChEBI" id="CHEBI:58017"/>
        <dbReference type="ChEBI" id="CHEBI:58053"/>
        <dbReference type="EC" id="2.4.2.8"/>
    </reaction>
    <physiologicalReaction direction="right-to-left" evidence="18">
        <dbReference type="Rhea" id="RHEA:17975"/>
    </physiologicalReaction>
</comment>
<evidence type="ECO:0000256" key="13">
    <source>
        <dbReference type="ARBA" id="ARBA00022741"/>
    </source>
</evidence>
<accession>A0A1V2I7E1</accession>
<dbReference type="NCBIfam" id="TIGR02432">
    <property type="entry name" value="lysidine_TilS_N"/>
    <property type="match status" value="1"/>
</dbReference>
<evidence type="ECO:0000259" key="22">
    <source>
        <dbReference type="Pfam" id="PF01171"/>
    </source>
</evidence>
<dbReference type="EC" id="6.3.4.19" evidence="19"/>
<reference evidence="25" key="1">
    <citation type="submission" date="2016-10" db="EMBL/GenBank/DDBJ databases">
        <title>Frankia sp. NRRL B-16386 Genome sequencing.</title>
        <authorList>
            <person name="Ghodhbane-Gtari F."/>
            <person name="Swanson E."/>
            <person name="Gueddou A."/>
            <person name="Hezbri K."/>
            <person name="Ktari K."/>
            <person name="Nouioui I."/>
            <person name="Morris K."/>
            <person name="Simpson S."/>
            <person name="Abebe-Akele F."/>
            <person name="Thomas K."/>
            <person name="Gtari M."/>
            <person name="Tisa L.S."/>
        </authorList>
    </citation>
    <scope>NUCLEOTIDE SEQUENCE [LARGE SCALE GENOMIC DNA]</scope>
    <source>
        <strain evidence="25">NRRL B-16386</strain>
    </source>
</reference>
<comment type="cofactor">
    <cofactor evidence="1">
        <name>Mg(2+)</name>
        <dbReference type="ChEBI" id="CHEBI:18420"/>
    </cofactor>
</comment>
<evidence type="ECO:0000259" key="21">
    <source>
        <dbReference type="Pfam" id="PF00156"/>
    </source>
</evidence>
<sequence length="598" mass="62743">MYPPGSPAPAVAAVRLAVRHAIADLPPGALVLVACSGGPDSLALAAATAFVAPRRALRAGLLTVDHGWDPASPARAEKVARQGAALRLDPVEVLTAHSARSEGAARDARRAALFAAAERLGGAALLLGHTLDDQAETVLLRLARGSGARTLGAMSPRDGLVRRPLLGLRRDHTRNACRAERLEPWDDPTNADDAFARARVRHSLLPALEEQLGPGIAEALARSADLLRADAEALDALADDAYAQLTGLADVPPGAVVPAGLDLDVGTLGELPSALRTRVLRRAALTLGASASALRAEHVWAMEALVTRWRGQQPVPLPSGVTARRRGDRIALVGPGKTGSGRRGAADGDSRGANPTETDPRPSPRRRVAGRPDAEEGPQVSHADVSMPDFDNARLDGDVASVQATGTTMPGVAPALAGDIGEVLVSADEIARRIGTLAARVDADYAGRELLLVGVLKGAVMVMADLSRALRTPVTMEFMAVSSYGSATSSSGVVRILKDLDRSIEGRDVLVVEDIIDSGLTLSWLLKNLRSRQPASLEVLALFRKPEAITVDIDVRYVGFDIPSAFVVGFGLDYGEHYRTLPFVGTLTPEAIARGPRV</sequence>
<keyword evidence="11" id="KW-0479">Metal-binding</keyword>
<dbReference type="GO" id="GO:0046100">
    <property type="term" value="P:hypoxanthine metabolic process"/>
    <property type="evidence" value="ECO:0007669"/>
    <property type="project" value="TreeGrafter"/>
</dbReference>
<evidence type="ECO:0000256" key="2">
    <source>
        <dbReference type="ARBA" id="ARBA00004496"/>
    </source>
</evidence>
<keyword evidence="12" id="KW-0660">Purine salvage</keyword>
<dbReference type="GO" id="GO:0052657">
    <property type="term" value="F:guanine phosphoribosyltransferase activity"/>
    <property type="evidence" value="ECO:0007669"/>
    <property type="project" value="UniProtKB-ARBA"/>
</dbReference>
<dbReference type="Gene3D" id="1.20.59.20">
    <property type="match status" value="1"/>
</dbReference>
<dbReference type="HAMAP" id="MF_01161">
    <property type="entry name" value="tRNA_Ile_lys_synt"/>
    <property type="match status" value="1"/>
</dbReference>
<keyword evidence="14 19" id="KW-0067">ATP-binding</keyword>
<comment type="pathway">
    <text evidence="4">Purine metabolism; GMP biosynthesis via salvage pathway; GMP from guanine: step 1/1.</text>
</comment>
<evidence type="ECO:0000256" key="6">
    <source>
        <dbReference type="ARBA" id="ARBA00022490"/>
    </source>
</evidence>
<evidence type="ECO:0000313" key="25">
    <source>
        <dbReference type="Proteomes" id="UP000188929"/>
    </source>
</evidence>
<feature type="binding site" evidence="19">
    <location>
        <begin position="36"/>
        <end position="41"/>
    </location>
    <ligand>
        <name>ATP</name>
        <dbReference type="ChEBI" id="CHEBI:30616"/>
    </ligand>
</feature>
<comment type="similarity">
    <text evidence="5">Belongs to the purine/pyrimidine phosphoribosyltransferase family.</text>
</comment>
<dbReference type="PANTHER" id="PTHR43340:SF1">
    <property type="entry name" value="HYPOXANTHINE PHOSPHORIBOSYLTRANSFERASE"/>
    <property type="match status" value="1"/>
</dbReference>
<name>A0A1V2I7E1_9ACTN</name>
<keyword evidence="10 19" id="KW-0819">tRNA processing</keyword>
<dbReference type="Pfam" id="PF01171">
    <property type="entry name" value="ATP_bind_3"/>
    <property type="match status" value="1"/>
</dbReference>